<name>A0A9N9LLF4_9HELO</name>
<accession>A0A9N9LLF4</accession>
<organism evidence="1 2">
    <name type="scientific">Hymenoscyphus albidus</name>
    <dbReference type="NCBI Taxonomy" id="595503"/>
    <lineage>
        <taxon>Eukaryota</taxon>
        <taxon>Fungi</taxon>
        <taxon>Dikarya</taxon>
        <taxon>Ascomycota</taxon>
        <taxon>Pezizomycotina</taxon>
        <taxon>Leotiomycetes</taxon>
        <taxon>Helotiales</taxon>
        <taxon>Helotiaceae</taxon>
        <taxon>Hymenoscyphus</taxon>
    </lineage>
</organism>
<gene>
    <name evidence="1" type="ORF">HYALB_00009034</name>
</gene>
<dbReference type="EMBL" id="CAJVRM010000107">
    <property type="protein sequence ID" value="CAG8974499.1"/>
    <property type="molecule type" value="Genomic_DNA"/>
</dbReference>
<protein>
    <submittedName>
        <fullName evidence="1">Uncharacterized protein</fullName>
    </submittedName>
</protein>
<evidence type="ECO:0000313" key="1">
    <source>
        <dbReference type="EMBL" id="CAG8974499.1"/>
    </source>
</evidence>
<dbReference type="AlphaFoldDB" id="A0A9N9LLF4"/>
<dbReference type="OrthoDB" id="3741355at2759"/>
<proteinExistence type="predicted"/>
<evidence type="ECO:0000313" key="2">
    <source>
        <dbReference type="Proteomes" id="UP000701801"/>
    </source>
</evidence>
<comment type="caution">
    <text evidence="1">The sequence shown here is derived from an EMBL/GenBank/DDBJ whole genome shotgun (WGS) entry which is preliminary data.</text>
</comment>
<sequence length="62" mass="7221">MNQKELEMLDWLCPQDVNPEENQKSAVCLRQAGTGVWFLDGDDFQEWQLSNNSALWIHGIRD</sequence>
<reference evidence="1" key="1">
    <citation type="submission" date="2021-07" db="EMBL/GenBank/DDBJ databases">
        <authorList>
            <person name="Durling M."/>
        </authorList>
    </citation>
    <scope>NUCLEOTIDE SEQUENCE</scope>
</reference>
<dbReference type="Proteomes" id="UP000701801">
    <property type="component" value="Unassembled WGS sequence"/>
</dbReference>
<keyword evidence="2" id="KW-1185">Reference proteome</keyword>